<dbReference type="AlphaFoldDB" id="A0A379G799"/>
<evidence type="ECO:0000313" key="2">
    <source>
        <dbReference type="Proteomes" id="UP000255129"/>
    </source>
</evidence>
<organism evidence="1 2">
    <name type="scientific">Providencia rustigianii</name>
    <dbReference type="NCBI Taxonomy" id="158850"/>
    <lineage>
        <taxon>Bacteria</taxon>
        <taxon>Pseudomonadati</taxon>
        <taxon>Pseudomonadota</taxon>
        <taxon>Gammaproteobacteria</taxon>
        <taxon>Enterobacterales</taxon>
        <taxon>Morganellaceae</taxon>
        <taxon>Providencia</taxon>
    </lineage>
</organism>
<name>A0A379G799_9GAMM</name>
<proteinExistence type="predicted"/>
<evidence type="ECO:0008006" key="3">
    <source>
        <dbReference type="Google" id="ProtNLM"/>
    </source>
</evidence>
<dbReference type="EMBL" id="UGUA01000002">
    <property type="protein sequence ID" value="SUC36924.1"/>
    <property type="molecule type" value="Genomic_DNA"/>
</dbReference>
<evidence type="ECO:0000313" key="1">
    <source>
        <dbReference type="EMBL" id="SUC36924.1"/>
    </source>
</evidence>
<reference evidence="1 2" key="1">
    <citation type="submission" date="2018-06" db="EMBL/GenBank/DDBJ databases">
        <authorList>
            <consortium name="Pathogen Informatics"/>
            <person name="Doyle S."/>
        </authorList>
    </citation>
    <scope>NUCLEOTIDE SEQUENCE [LARGE SCALE GENOMIC DNA]</scope>
    <source>
        <strain evidence="1 2">NCTC12026</strain>
    </source>
</reference>
<gene>
    <name evidence="1" type="ORF">NCTC12026_03368</name>
</gene>
<dbReference type="Proteomes" id="UP000255129">
    <property type="component" value="Unassembled WGS sequence"/>
</dbReference>
<dbReference type="OrthoDB" id="6492516at2"/>
<sequence>MNEKLIEQIVLRVLQQMKRRVLVLLSPSQGYQQAVYQRLVQLPAVSFSFYATKEMLTKSNIEQWQELGQLLDLTSFNAEKITEYHCVFLPFIETKTLNEVVNGLSVSEESQFVLHALSQNIPIMALKYHCCPDSELNQILGLNKNEQYGNLIKENINKAISLGIQFDTFNNIENKILIKNDEISNENKIDQNRYITLREVMNDPKEYSLNKNKLTDSAMDYLKSLKK</sequence>
<dbReference type="RefSeq" id="WP_006814369.1">
    <property type="nucleotide sequence ID" value="NZ_AP018946.1"/>
</dbReference>
<accession>A0A379G799</accession>
<protein>
    <recommendedName>
        <fullName evidence="3">Flavoprotein</fullName>
    </recommendedName>
</protein>